<dbReference type="InterPro" id="IPR013538">
    <property type="entry name" value="ASHA1/2-like_C"/>
</dbReference>
<evidence type="ECO:0000259" key="2">
    <source>
        <dbReference type="Pfam" id="PF08327"/>
    </source>
</evidence>
<gene>
    <name evidence="3" type="ORF">H2O64_16570</name>
</gene>
<protein>
    <submittedName>
        <fullName evidence="3">SRPBCC domain-containing protein</fullName>
    </submittedName>
</protein>
<dbReference type="RefSeq" id="WP_187563329.1">
    <property type="nucleotide sequence ID" value="NZ_JACGWS010000010.1"/>
</dbReference>
<dbReference type="InterPro" id="IPR023393">
    <property type="entry name" value="START-like_dom_sf"/>
</dbReference>
<dbReference type="Gene3D" id="3.30.530.20">
    <property type="match status" value="1"/>
</dbReference>
<sequence length="148" mass="17086">MSNLDNRTITIKRTFNAPLALVWKAWTKPEHIASWWAPNGMKLDIIEHNFVAGGKWKFSMPMPNGSDFISEGVYSEIIEHEKIVFTADFKPMTENVEIHVLFKADGDTTYFTFHCIHETEEYCKQQEKMGVYNGWGSAFDRLDAFVNS</sequence>
<evidence type="ECO:0000256" key="1">
    <source>
        <dbReference type="ARBA" id="ARBA00006817"/>
    </source>
</evidence>
<dbReference type="Proteomes" id="UP000619238">
    <property type="component" value="Unassembled WGS sequence"/>
</dbReference>
<reference evidence="3 4" key="1">
    <citation type="submission" date="2020-07" db="EMBL/GenBank/DDBJ databases">
        <title>Description of Kordia aestuariivivens sp. nov., isolated from a tidal flat.</title>
        <authorList>
            <person name="Park S."/>
            <person name="Yoon J.-H."/>
        </authorList>
    </citation>
    <scope>NUCLEOTIDE SEQUENCE [LARGE SCALE GENOMIC DNA]</scope>
    <source>
        <strain evidence="3 4">YSTF-M3</strain>
    </source>
</reference>
<dbReference type="SUPFAM" id="SSF55961">
    <property type="entry name" value="Bet v1-like"/>
    <property type="match status" value="1"/>
</dbReference>
<comment type="caution">
    <text evidence="3">The sequence shown here is derived from an EMBL/GenBank/DDBJ whole genome shotgun (WGS) entry which is preliminary data.</text>
</comment>
<feature type="domain" description="Activator of Hsp90 ATPase homologue 1/2-like C-terminal" evidence="2">
    <location>
        <begin position="16"/>
        <end position="146"/>
    </location>
</feature>
<evidence type="ECO:0000313" key="4">
    <source>
        <dbReference type="Proteomes" id="UP000619238"/>
    </source>
</evidence>
<evidence type="ECO:0000313" key="3">
    <source>
        <dbReference type="EMBL" id="MBC8756290.1"/>
    </source>
</evidence>
<dbReference type="Pfam" id="PF08327">
    <property type="entry name" value="AHSA1"/>
    <property type="match status" value="1"/>
</dbReference>
<proteinExistence type="inferred from homology"/>
<comment type="similarity">
    <text evidence="1">Belongs to the AHA1 family.</text>
</comment>
<name>A0ABR7QCL1_9FLAO</name>
<keyword evidence="4" id="KW-1185">Reference proteome</keyword>
<dbReference type="EMBL" id="JACGWS010000010">
    <property type="protein sequence ID" value="MBC8756290.1"/>
    <property type="molecule type" value="Genomic_DNA"/>
</dbReference>
<organism evidence="3 4">
    <name type="scientific">Kordia aestuariivivens</name>
    <dbReference type="NCBI Taxonomy" id="2759037"/>
    <lineage>
        <taxon>Bacteria</taxon>
        <taxon>Pseudomonadati</taxon>
        <taxon>Bacteroidota</taxon>
        <taxon>Flavobacteriia</taxon>
        <taxon>Flavobacteriales</taxon>
        <taxon>Flavobacteriaceae</taxon>
        <taxon>Kordia</taxon>
    </lineage>
</organism>
<accession>A0ABR7QCL1</accession>